<name>A0AA37QI94_9BACT</name>
<keyword evidence="1" id="KW-0175">Coiled coil</keyword>
<accession>A0AA37QI94</accession>
<dbReference type="InterPro" id="IPR003018">
    <property type="entry name" value="GAF"/>
</dbReference>
<organism evidence="3 4">
    <name type="scientific">Roseisolibacter agri</name>
    <dbReference type="NCBI Taxonomy" id="2014610"/>
    <lineage>
        <taxon>Bacteria</taxon>
        <taxon>Pseudomonadati</taxon>
        <taxon>Gemmatimonadota</taxon>
        <taxon>Gemmatimonadia</taxon>
        <taxon>Gemmatimonadales</taxon>
        <taxon>Gemmatimonadaceae</taxon>
        <taxon>Roseisolibacter</taxon>
    </lineage>
</organism>
<dbReference type="AlphaFoldDB" id="A0AA37QI94"/>
<protein>
    <recommendedName>
        <fullName evidence="2">GAF domain-containing protein</fullName>
    </recommendedName>
</protein>
<evidence type="ECO:0000313" key="3">
    <source>
        <dbReference type="EMBL" id="GLC27348.1"/>
    </source>
</evidence>
<dbReference type="Gene3D" id="3.30.450.40">
    <property type="match status" value="1"/>
</dbReference>
<dbReference type="Pfam" id="PF13185">
    <property type="entry name" value="GAF_2"/>
    <property type="match status" value="1"/>
</dbReference>
<evidence type="ECO:0000259" key="2">
    <source>
        <dbReference type="SMART" id="SM00065"/>
    </source>
</evidence>
<dbReference type="Proteomes" id="UP001161325">
    <property type="component" value="Unassembled WGS sequence"/>
</dbReference>
<dbReference type="RefSeq" id="WP_284351789.1">
    <property type="nucleotide sequence ID" value="NZ_BRXS01000006.1"/>
</dbReference>
<feature type="domain" description="GAF" evidence="2">
    <location>
        <begin position="294"/>
        <end position="441"/>
    </location>
</feature>
<sequence>MPPRPLASLALALGAAPDLDAALLALGETLSELDRGAQLALFPYDARRELLRERLSPNGTALVRTEAEASLEHLPTAVRQTLLGGARFVELTDRSPDYGRLLGFATPMDGQLALRGVVIEGHLVSVLALLEPRRIFGARVLDRFAPAVELFELCVARFWEREARDEAVKTLEEVTQHVHGAYVQRLAQLERELDAARRTPAAGVATLPALDTLPPREETRAERVAAERQAAQQAEAVRRAERRAQRLEEQLAAASVTVEQTQVELLRRGETLRQTERTLYLIDRVLSLDAAAHDPRQLVDGLLALVGDDMQAQRCSLMLRAPEPDNLYLAAARGLSPHITEGARVRLGEGVAGRVAQSREPMLVRDVRDAGSHPLLRDQYFTSGSFISFPLVYHDELVGVVNLTNRATQAGYTDADVERVRLLGLLIALVATHARLPERLVAHLEVA</sequence>
<dbReference type="SMART" id="SM00065">
    <property type="entry name" value="GAF"/>
    <property type="match status" value="1"/>
</dbReference>
<dbReference type="InterPro" id="IPR029016">
    <property type="entry name" value="GAF-like_dom_sf"/>
</dbReference>
<gene>
    <name evidence="3" type="ORF">rosag_38610</name>
</gene>
<keyword evidence="4" id="KW-1185">Reference proteome</keyword>
<dbReference type="SUPFAM" id="SSF55781">
    <property type="entry name" value="GAF domain-like"/>
    <property type="match status" value="1"/>
</dbReference>
<comment type="caution">
    <text evidence="3">The sequence shown here is derived from an EMBL/GenBank/DDBJ whole genome shotgun (WGS) entry which is preliminary data.</text>
</comment>
<dbReference type="EMBL" id="BRXS01000006">
    <property type="protein sequence ID" value="GLC27348.1"/>
    <property type="molecule type" value="Genomic_DNA"/>
</dbReference>
<feature type="coiled-coil region" evidence="1">
    <location>
        <begin position="179"/>
        <end position="264"/>
    </location>
</feature>
<reference evidence="3" key="1">
    <citation type="submission" date="2022-08" db="EMBL/GenBank/DDBJ databases">
        <title>Draft genome sequencing of Roseisolibacter agri AW1220.</title>
        <authorList>
            <person name="Tobiishi Y."/>
            <person name="Tonouchi A."/>
        </authorList>
    </citation>
    <scope>NUCLEOTIDE SEQUENCE</scope>
    <source>
        <strain evidence="3">AW1220</strain>
    </source>
</reference>
<proteinExistence type="predicted"/>
<evidence type="ECO:0000313" key="4">
    <source>
        <dbReference type="Proteomes" id="UP001161325"/>
    </source>
</evidence>
<evidence type="ECO:0000256" key="1">
    <source>
        <dbReference type="SAM" id="Coils"/>
    </source>
</evidence>